<dbReference type="InterPro" id="IPR002288">
    <property type="entry name" value="DNA_gyrase_B_C"/>
</dbReference>
<feature type="domain" description="DNA gyrase B subunit C-terminal" evidence="4">
    <location>
        <begin position="71"/>
        <end position="131"/>
    </location>
</feature>
<dbReference type="InterPro" id="IPR013760">
    <property type="entry name" value="Topo_IIA-like_dom_sf"/>
</dbReference>
<evidence type="ECO:0000259" key="4">
    <source>
        <dbReference type="Pfam" id="PF00986"/>
    </source>
</evidence>
<name>A0A645FL38_9ZZZZ</name>
<keyword evidence="3" id="KW-0472">Membrane</keyword>
<dbReference type="Pfam" id="PF00986">
    <property type="entry name" value="DNA_gyraseB_C"/>
    <property type="match status" value="1"/>
</dbReference>
<dbReference type="GO" id="GO:0006265">
    <property type="term" value="P:DNA topological change"/>
    <property type="evidence" value="ECO:0007669"/>
    <property type="project" value="InterPro"/>
</dbReference>
<dbReference type="GO" id="GO:0003677">
    <property type="term" value="F:DNA binding"/>
    <property type="evidence" value="ECO:0007669"/>
    <property type="project" value="InterPro"/>
</dbReference>
<organism evidence="5">
    <name type="scientific">bioreactor metagenome</name>
    <dbReference type="NCBI Taxonomy" id="1076179"/>
    <lineage>
        <taxon>unclassified sequences</taxon>
        <taxon>metagenomes</taxon>
        <taxon>ecological metagenomes</taxon>
    </lineage>
</organism>
<evidence type="ECO:0000256" key="3">
    <source>
        <dbReference type="SAM" id="Phobius"/>
    </source>
</evidence>
<dbReference type="PANTHER" id="PTHR45866:SF12">
    <property type="entry name" value="DNA TOPOISOMERASE 4 SUBUNIT B"/>
    <property type="match status" value="1"/>
</dbReference>
<keyword evidence="3" id="KW-1133">Transmembrane helix</keyword>
<dbReference type="AlphaFoldDB" id="A0A645FL38"/>
<dbReference type="EMBL" id="VSSQ01061837">
    <property type="protein sequence ID" value="MPN15127.1"/>
    <property type="molecule type" value="Genomic_DNA"/>
</dbReference>
<proteinExistence type="predicted"/>
<sequence length="147" mass="16905">MTDADTDGAHIQTLLLTFFYHYMRQLITAGHVFVAVPPLYRVFKDSGKQMVQLYAWSEKDLDAAKKKIGAGYKISRYKGLGEMNEVQLKETTMDPKSRLLIQVKIDDPLFVEKQVGILMGKDASVRRQWVEENVDFNEVDTFINEVK</sequence>
<protein>
    <submittedName>
        <fullName evidence="5">DNA topoisomerase 4 subunit B</fullName>
    </submittedName>
</protein>
<dbReference type="PANTHER" id="PTHR45866">
    <property type="entry name" value="DNA GYRASE/TOPOISOMERASE SUBUNIT B"/>
    <property type="match status" value="1"/>
</dbReference>
<feature type="transmembrane region" description="Helical" evidence="3">
    <location>
        <begin position="22"/>
        <end position="40"/>
    </location>
</feature>
<keyword evidence="3" id="KW-0812">Transmembrane</keyword>
<dbReference type="GO" id="GO:0005524">
    <property type="term" value="F:ATP binding"/>
    <property type="evidence" value="ECO:0007669"/>
    <property type="project" value="InterPro"/>
</dbReference>
<dbReference type="Gene3D" id="3.40.50.670">
    <property type="match status" value="1"/>
</dbReference>
<dbReference type="InterPro" id="IPR013759">
    <property type="entry name" value="Topo_IIA_B_C"/>
</dbReference>
<comment type="catalytic activity">
    <reaction evidence="1">
        <text>ATP-dependent breakage, passage and rejoining of double-stranded DNA.</text>
        <dbReference type="EC" id="5.6.2.2"/>
    </reaction>
</comment>
<dbReference type="SUPFAM" id="SSF56719">
    <property type="entry name" value="Type II DNA topoisomerase"/>
    <property type="match status" value="1"/>
</dbReference>
<evidence type="ECO:0000313" key="5">
    <source>
        <dbReference type="EMBL" id="MPN15127.1"/>
    </source>
</evidence>
<evidence type="ECO:0000256" key="1">
    <source>
        <dbReference type="ARBA" id="ARBA00000185"/>
    </source>
</evidence>
<keyword evidence="2 5" id="KW-0413">Isomerase</keyword>
<dbReference type="PRINTS" id="PR00418">
    <property type="entry name" value="TPI2FAMILY"/>
</dbReference>
<evidence type="ECO:0000256" key="2">
    <source>
        <dbReference type="ARBA" id="ARBA00023235"/>
    </source>
</evidence>
<reference evidence="5" key="1">
    <citation type="submission" date="2019-08" db="EMBL/GenBank/DDBJ databases">
        <authorList>
            <person name="Kucharzyk K."/>
            <person name="Murdoch R.W."/>
            <person name="Higgins S."/>
            <person name="Loffler F."/>
        </authorList>
    </citation>
    <scope>NUCLEOTIDE SEQUENCE</scope>
</reference>
<comment type="caution">
    <text evidence="5">The sequence shown here is derived from an EMBL/GenBank/DDBJ whole genome shotgun (WGS) entry which is preliminary data.</text>
</comment>
<accession>A0A645FL38</accession>
<dbReference type="GO" id="GO:0003918">
    <property type="term" value="F:DNA topoisomerase type II (double strand cut, ATP-hydrolyzing) activity"/>
    <property type="evidence" value="ECO:0007669"/>
    <property type="project" value="UniProtKB-EC"/>
</dbReference>
<gene>
    <name evidence="5" type="primary">parE_16</name>
    <name evidence="5" type="ORF">SDC9_162456</name>
</gene>